<dbReference type="InterPro" id="IPR002110">
    <property type="entry name" value="Ankyrin_rpt"/>
</dbReference>
<dbReference type="Pfam" id="PF00023">
    <property type="entry name" value="Ank"/>
    <property type="match status" value="1"/>
</dbReference>
<evidence type="ECO:0000313" key="2">
    <source>
        <dbReference type="EMBL" id="KAA3674086.1"/>
    </source>
</evidence>
<feature type="repeat" description="ANK" evidence="1">
    <location>
        <begin position="78"/>
        <end position="110"/>
    </location>
</feature>
<dbReference type="EMBL" id="QNGE01003405">
    <property type="protein sequence ID" value="KAA3674086.1"/>
    <property type="molecule type" value="Genomic_DNA"/>
</dbReference>
<reference evidence="2 3" key="1">
    <citation type="journal article" date="2019" name="Gigascience">
        <title>Whole-genome sequence of the oriental lung fluke Paragonimus westermani.</title>
        <authorList>
            <person name="Oey H."/>
            <person name="Zakrzewski M."/>
            <person name="Narain K."/>
            <person name="Devi K.R."/>
            <person name="Agatsuma T."/>
            <person name="Nawaratna S."/>
            <person name="Gobert G.N."/>
            <person name="Jones M.K."/>
            <person name="Ragan M.A."/>
            <person name="McManus D.P."/>
            <person name="Krause L."/>
        </authorList>
    </citation>
    <scope>NUCLEOTIDE SEQUENCE [LARGE SCALE GENOMIC DNA]</scope>
    <source>
        <strain evidence="2 3">IND2009</strain>
    </source>
</reference>
<sequence length="215" mass="24181">MSHLPRKRHRVRSAEKSPDILPEDLCRIMLFKFARSGNLTDLECLRQVLLNKRRDLTGPTSSSSECSVHDFRTLRDRKQRSLLHVAAKAGHIEVVNFLMDDIAIVALRDSETLKVVLLPYWKAVRSGCTNNVGLLSPYAEDMQTIPNRLRVVADLFGFLQFVPSKCDVLLQDWIGTDYVFVVVVKALETVDPFTHLGGVISSACNIADEAFTRIA</sequence>
<dbReference type="SUPFAM" id="SSF140860">
    <property type="entry name" value="Pseudo ankyrin repeat-like"/>
    <property type="match status" value="1"/>
</dbReference>
<protein>
    <submittedName>
        <fullName evidence="2">Uncharacterized protein</fullName>
    </submittedName>
</protein>
<name>A0A5J4NEN5_9TREM</name>
<dbReference type="Proteomes" id="UP000324629">
    <property type="component" value="Unassembled WGS sequence"/>
</dbReference>
<comment type="caution">
    <text evidence="2">The sequence shown here is derived from an EMBL/GenBank/DDBJ whole genome shotgun (WGS) entry which is preliminary data.</text>
</comment>
<organism evidence="2 3">
    <name type="scientific">Paragonimus westermani</name>
    <dbReference type="NCBI Taxonomy" id="34504"/>
    <lineage>
        <taxon>Eukaryota</taxon>
        <taxon>Metazoa</taxon>
        <taxon>Spiralia</taxon>
        <taxon>Lophotrochozoa</taxon>
        <taxon>Platyhelminthes</taxon>
        <taxon>Trematoda</taxon>
        <taxon>Digenea</taxon>
        <taxon>Plagiorchiida</taxon>
        <taxon>Troglotremata</taxon>
        <taxon>Troglotrematidae</taxon>
        <taxon>Paragonimus</taxon>
    </lineage>
</organism>
<evidence type="ECO:0000256" key="1">
    <source>
        <dbReference type="PROSITE-ProRule" id="PRU00023"/>
    </source>
</evidence>
<dbReference type="Gene3D" id="1.25.40.20">
    <property type="entry name" value="Ankyrin repeat-containing domain"/>
    <property type="match status" value="1"/>
</dbReference>
<accession>A0A5J4NEN5</accession>
<proteinExistence type="predicted"/>
<keyword evidence="3" id="KW-1185">Reference proteome</keyword>
<keyword evidence="1" id="KW-0040">ANK repeat</keyword>
<evidence type="ECO:0000313" key="3">
    <source>
        <dbReference type="Proteomes" id="UP000324629"/>
    </source>
</evidence>
<dbReference type="AlphaFoldDB" id="A0A5J4NEN5"/>
<dbReference type="PROSITE" id="PS50088">
    <property type="entry name" value="ANK_REPEAT"/>
    <property type="match status" value="1"/>
</dbReference>
<dbReference type="InterPro" id="IPR036770">
    <property type="entry name" value="Ankyrin_rpt-contain_sf"/>
</dbReference>
<gene>
    <name evidence="2" type="ORF">DEA37_0008828</name>
</gene>